<dbReference type="EMBL" id="JACBYF010000004">
    <property type="protein sequence ID" value="NYS47232.1"/>
    <property type="molecule type" value="Genomic_DNA"/>
</dbReference>
<evidence type="ECO:0000256" key="1">
    <source>
        <dbReference type="ARBA" id="ARBA00004241"/>
    </source>
</evidence>
<dbReference type="NCBIfam" id="NF041013">
    <property type="entry name" value="T4P_ComGE"/>
    <property type="match status" value="1"/>
</dbReference>
<dbReference type="InterPro" id="IPR053468">
    <property type="entry name" value="ComGE-like"/>
</dbReference>
<keyword evidence="3" id="KW-0812">Transmembrane</keyword>
<protein>
    <submittedName>
        <fullName evidence="4">Type II secretion system protein</fullName>
    </submittedName>
</protein>
<proteinExistence type="predicted"/>
<organism evidence="4 5">
    <name type="scientific">Gemelliphila palaticanis</name>
    <dbReference type="NCBI Taxonomy" id="81950"/>
    <lineage>
        <taxon>Bacteria</taxon>
        <taxon>Bacillati</taxon>
        <taxon>Bacillota</taxon>
        <taxon>Bacilli</taxon>
        <taxon>Bacillales</taxon>
        <taxon>Gemellaceae</taxon>
        <taxon>Gemelliphila</taxon>
    </lineage>
</organism>
<dbReference type="SUPFAM" id="SSF54523">
    <property type="entry name" value="Pili subunits"/>
    <property type="match status" value="1"/>
</dbReference>
<gene>
    <name evidence="4" type="ORF">HZY85_03355</name>
</gene>
<evidence type="ECO:0000313" key="4">
    <source>
        <dbReference type="EMBL" id="NYS47232.1"/>
    </source>
</evidence>
<evidence type="ECO:0000256" key="3">
    <source>
        <dbReference type="SAM" id="Phobius"/>
    </source>
</evidence>
<keyword evidence="2" id="KW-0178">Competence</keyword>
<evidence type="ECO:0000256" key="2">
    <source>
        <dbReference type="ARBA" id="ARBA00023287"/>
    </source>
</evidence>
<sequence>MKDNVGFTLLELVVALFICSIILVVLVPNLINEYQYINKLENKLELKEVLYEEILNHKEKEFSINRDNYSIIVTKNKAEIFDHNSGEKVVYE</sequence>
<dbReference type="RefSeq" id="WP_179940870.1">
    <property type="nucleotide sequence ID" value="NZ_JACBYF010000004.1"/>
</dbReference>
<keyword evidence="5" id="KW-1185">Reference proteome</keyword>
<name>A0ABX2T0S7_9BACL</name>
<dbReference type="InterPro" id="IPR045584">
    <property type="entry name" value="Pilin-like"/>
</dbReference>
<dbReference type="InterPro" id="IPR012902">
    <property type="entry name" value="N_methyl_site"/>
</dbReference>
<keyword evidence="3" id="KW-0472">Membrane</keyword>
<dbReference type="Proteomes" id="UP000531840">
    <property type="component" value="Unassembled WGS sequence"/>
</dbReference>
<comment type="caution">
    <text evidence="4">The sequence shown here is derived from an EMBL/GenBank/DDBJ whole genome shotgun (WGS) entry which is preliminary data.</text>
</comment>
<dbReference type="Pfam" id="PF07963">
    <property type="entry name" value="N_methyl"/>
    <property type="match status" value="1"/>
</dbReference>
<keyword evidence="3" id="KW-1133">Transmembrane helix</keyword>
<evidence type="ECO:0000313" key="5">
    <source>
        <dbReference type="Proteomes" id="UP000531840"/>
    </source>
</evidence>
<comment type="subcellular location">
    <subcellularLocation>
        <location evidence="1">Cell surface</location>
    </subcellularLocation>
</comment>
<feature type="transmembrane region" description="Helical" evidence="3">
    <location>
        <begin position="12"/>
        <end position="31"/>
    </location>
</feature>
<dbReference type="NCBIfam" id="TIGR02532">
    <property type="entry name" value="IV_pilin_GFxxxE"/>
    <property type="match status" value="1"/>
</dbReference>
<reference evidence="4 5" key="1">
    <citation type="submission" date="2020-07" db="EMBL/GenBank/DDBJ databases">
        <title>MOT database genomes.</title>
        <authorList>
            <person name="Joseph S."/>
            <person name="Aduse-Opoku J."/>
            <person name="Hashim A."/>
            <person name="Wade W."/>
            <person name="Curtis M."/>
        </authorList>
    </citation>
    <scope>NUCLEOTIDE SEQUENCE [LARGE SCALE GENOMIC DNA]</scope>
    <source>
        <strain evidence="4 5">CIP 106318</strain>
    </source>
</reference>
<accession>A0ABX2T0S7</accession>